<proteinExistence type="predicted"/>
<sequence>MQLARVARRASKGNVLFIYSLSFHPSTSNSPQKGGQLKATQAATRFDSRSHLFTLTKHINETVNMLCFTSW</sequence>
<reference evidence="1" key="1">
    <citation type="submission" date="2018-01" db="EMBL/GenBank/DDBJ databases">
        <title>An insight into the sialome of Amazonian anophelines.</title>
        <authorList>
            <person name="Ribeiro J.M."/>
            <person name="Scarpassa V."/>
            <person name="Calvo E."/>
        </authorList>
    </citation>
    <scope>NUCLEOTIDE SEQUENCE</scope>
    <source>
        <tissue evidence="1">Salivary glands</tissue>
    </source>
</reference>
<name>A0A2M4B5H9_9DIPT</name>
<accession>A0A2M4B5H9</accession>
<dbReference type="AlphaFoldDB" id="A0A2M4B5H9"/>
<protein>
    <submittedName>
        <fullName evidence="1">Putative secreted protein</fullName>
    </submittedName>
</protein>
<evidence type="ECO:0000313" key="1">
    <source>
        <dbReference type="EMBL" id="MBW48313.1"/>
    </source>
</evidence>
<organism evidence="1">
    <name type="scientific">Anopheles triannulatus</name>
    <dbReference type="NCBI Taxonomy" id="58253"/>
    <lineage>
        <taxon>Eukaryota</taxon>
        <taxon>Metazoa</taxon>
        <taxon>Ecdysozoa</taxon>
        <taxon>Arthropoda</taxon>
        <taxon>Hexapoda</taxon>
        <taxon>Insecta</taxon>
        <taxon>Pterygota</taxon>
        <taxon>Neoptera</taxon>
        <taxon>Endopterygota</taxon>
        <taxon>Diptera</taxon>
        <taxon>Nematocera</taxon>
        <taxon>Culicoidea</taxon>
        <taxon>Culicidae</taxon>
        <taxon>Anophelinae</taxon>
        <taxon>Anopheles</taxon>
    </lineage>
</organism>
<dbReference type="EMBL" id="GGFK01014992">
    <property type="protein sequence ID" value="MBW48313.1"/>
    <property type="molecule type" value="Transcribed_RNA"/>
</dbReference>